<evidence type="ECO:0000313" key="5">
    <source>
        <dbReference type="Proteomes" id="UP000441586"/>
    </source>
</evidence>
<keyword evidence="1 2" id="KW-0808">Transferase</keyword>
<evidence type="ECO:0000256" key="3">
    <source>
        <dbReference type="SAM" id="Phobius"/>
    </source>
</evidence>
<dbReference type="InterPro" id="IPR043130">
    <property type="entry name" value="CDP-OH_PTrfase_TM_dom"/>
</dbReference>
<dbReference type="AlphaFoldDB" id="A0A6A4R7D3"/>
<sequence length="201" mass="21037">MLDARIRPFIDPLLNAQGRKLAHFGISANQVTLLGLALGLTAALLIALGAPGWALLPLLLSRLADGLDGAVARASKPSDFGGLLDISCDFAVYGAVPLGFVLADPSSNGVAGAFLLASFYVSGTSFLGYAVLAEKRKMTTQAQGVKTLYYVGGLLEGAETIGFFVVLCLWPVAFAPLAWGFGTLCLVTATARVWLAWRVFG</sequence>
<feature type="transmembrane region" description="Helical" evidence="3">
    <location>
        <begin position="178"/>
        <end position="197"/>
    </location>
</feature>
<dbReference type="EMBL" id="WSFO01000016">
    <property type="protein sequence ID" value="KAE9626440.1"/>
    <property type="molecule type" value="Genomic_DNA"/>
</dbReference>
<keyword evidence="3" id="KW-0812">Transmembrane</keyword>
<comment type="caution">
    <text evidence="4">The sequence shown here is derived from an EMBL/GenBank/DDBJ whole genome shotgun (WGS) entry which is preliminary data.</text>
</comment>
<evidence type="ECO:0000256" key="2">
    <source>
        <dbReference type="RuleBase" id="RU003750"/>
    </source>
</evidence>
<dbReference type="PROSITE" id="PS00379">
    <property type="entry name" value="CDP_ALCOHOL_P_TRANSF"/>
    <property type="match status" value="1"/>
</dbReference>
<dbReference type="InterPro" id="IPR000462">
    <property type="entry name" value="CDP-OH_P_trans"/>
</dbReference>
<name>A0A6A4R7D3_9RHOB</name>
<gene>
    <name evidence="4" type="ORF">GP644_21350</name>
</gene>
<feature type="transmembrane region" description="Helical" evidence="3">
    <location>
        <begin position="33"/>
        <end position="60"/>
    </location>
</feature>
<dbReference type="RefSeq" id="WP_158981510.1">
    <property type="nucleotide sequence ID" value="NZ_WSFO01000016.1"/>
</dbReference>
<dbReference type="InterPro" id="IPR048254">
    <property type="entry name" value="CDP_ALCOHOL_P_TRANSF_CS"/>
</dbReference>
<dbReference type="GO" id="GO:0016020">
    <property type="term" value="C:membrane"/>
    <property type="evidence" value="ECO:0007669"/>
    <property type="project" value="InterPro"/>
</dbReference>
<keyword evidence="3" id="KW-0472">Membrane</keyword>
<dbReference type="Proteomes" id="UP000441586">
    <property type="component" value="Unassembled WGS sequence"/>
</dbReference>
<organism evidence="4 5">
    <name type="scientific">Parasedimentitalea maritima</name>
    <dbReference type="NCBI Taxonomy" id="2578117"/>
    <lineage>
        <taxon>Bacteria</taxon>
        <taxon>Pseudomonadati</taxon>
        <taxon>Pseudomonadota</taxon>
        <taxon>Alphaproteobacteria</taxon>
        <taxon>Rhodobacterales</taxon>
        <taxon>Paracoccaceae</taxon>
        <taxon>Parasedimentitalea</taxon>
    </lineage>
</organism>
<dbReference type="GO" id="GO:0008654">
    <property type="term" value="P:phospholipid biosynthetic process"/>
    <property type="evidence" value="ECO:0007669"/>
    <property type="project" value="InterPro"/>
</dbReference>
<dbReference type="Gene3D" id="1.20.120.1760">
    <property type="match status" value="1"/>
</dbReference>
<accession>A0A6A4R7D3</accession>
<evidence type="ECO:0000256" key="1">
    <source>
        <dbReference type="ARBA" id="ARBA00022679"/>
    </source>
</evidence>
<proteinExistence type="inferred from homology"/>
<feature type="transmembrane region" description="Helical" evidence="3">
    <location>
        <begin position="109"/>
        <end position="132"/>
    </location>
</feature>
<feature type="transmembrane region" description="Helical" evidence="3">
    <location>
        <begin position="148"/>
        <end position="172"/>
    </location>
</feature>
<keyword evidence="3" id="KW-1133">Transmembrane helix</keyword>
<evidence type="ECO:0000313" key="4">
    <source>
        <dbReference type="EMBL" id="KAE9626440.1"/>
    </source>
</evidence>
<dbReference type="GO" id="GO:0016780">
    <property type="term" value="F:phosphotransferase activity, for other substituted phosphate groups"/>
    <property type="evidence" value="ECO:0007669"/>
    <property type="project" value="InterPro"/>
</dbReference>
<reference evidence="4 5" key="1">
    <citation type="submission" date="2019-12" db="EMBL/GenBank/DDBJ databases">
        <authorList>
            <person name="Zhang Y.-J."/>
        </authorList>
    </citation>
    <scope>NUCLEOTIDE SEQUENCE [LARGE SCALE GENOMIC DNA]</scope>
    <source>
        <strain evidence="4 5">H18S-6</strain>
    </source>
</reference>
<comment type="similarity">
    <text evidence="2">Belongs to the CDP-alcohol phosphatidyltransferase class-I family.</text>
</comment>
<protein>
    <submittedName>
        <fullName evidence="4">CDP-alcohol phosphatidyltransferase family protein</fullName>
    </submittedName>
</protein>
<dbReference type="Pfam" id="PF01066">
    <property type="entry name" value="CDP-OH_P_transf"/>
    <property type="match status" value="1"/>
</dbReference>